<feature type="compositionally biased region" description="Polar residues" evidence="1">
    <location>
        <begin position="79"/>
        <end position="88"/>
    </location>
</feature>
<name>A0AAD5BIM0_9ASCO</name>
<keyword evidence="3" id="KW-1185">Reference proteome</keyword>
<dbReference type="InterPro" id="IPR011012">
    <property type="entry name" value="Longin-like_dom_sf"/>
</dbReference>
<dbReference type="CDD" id="cd14825">
    <property type="entry name" value="TRAPPC2_sedlin"/>
    <property type="match status" value="1"/>
</dbReference>
<feature type="compositionally biased region" description="Low complexity" evidence="1">
    <location>
        <begin position="63"/>
        <end position="76"/>
    </location>
</feature>
<dbReference type="RefSeq" id="XP_051610898.1">
    <property type="nucleotide sequence ID" value="XM_051755122.1"/>
</dbReference>
<evidence type="ECO:0000313" key="3">
    <source>
        <dbReference type="Proteomes" id="UP001204833"/>
    </source>
</evidence>
<dbReference type="SUPFAM" id="SSF64356">
    <property type="entry name" value="SNARE-like"/>
    <property type="match status" value="1"/>
</dbReference>
<dbReference type="GO" id="GO:0005737">
    <property type="term" value="C:cytoplasm"/>
    <property type="evidence" value="ECO:0007669"/>
    <property type="project" value="GOC"/>
</dbReference>
<sequence length="201" mass="22308">MAEVNGDAFGFRCIFKVVKSWSAVSYSIELQMSSYYFVIIGTQDNPLYEAEFSSFKNAPPPTTSSSSSATPASTASVIPGTSQQQLPGKSQFTASTKELLPFIANASLDIIEEQMWSTQALNLGKIDQFYGINISAYVTQGSIKFVLCYDSNKDDNSIRQFFQDVNELYVKVLLSPFYNVNGAIIAPEFDYKVKLLAKKYL</sequence>
<accession>A0AAD5BIM0</accession>
<evidence type="ECO:0000313" key="2">
    <source>
        <dbReference type="EMBL" id="KAI5966669.1"/>
    </source>
</evidence>
<dbReference type="Gene3D" id="3.30.450.70">
    <property type="match status" value="1"/>
</dbReference>
<dbReference type="AlphaFoldDB" id="A0AAD5BIM0"/>
<feature type="region of interest" description="Disordered" evidence="1">
    <location>
        <begin position="59"/>
        <end position="88"/>
    </location>
</feature>
<comment type="caution">
    <text evidence="2">The sequence shown here is derived from an EMBL/GenBank/DDBJ whole genome shotgun (WGS) entry which is preliminary data.</text>
</comment>
<dbReference type="EMBL" id="JAIHNG010000035">
    <property type="protein sequence ID" value="KAI5966669.1"/>
    <property type="molecule type" value="Genomic_DNA"/>
</dbReference>
<reference evidence="2 3" key="1">
    <citation type="journal article" date="2022" name="DNA Res.">
        <title>Genome analysis of five recently described species of the CUG-Ser clade uncovers Candida theae as a new hybrid lineage with pathogenic potential in the Candida parapsilosis species complex.</title>
        <authorList>
            <person name="Mixao V."/>
            <person name="Del Olmo V."/>
            <person name="Hegedusova E."/>
            <person name="Saus E."/>
            <person name="Pryszcz L."/>
            <person name="Cillingova A."/>
            <person name="Nosek J."/>
            <person name="Gabaldon T."/>
        </authorList>
    </citation>
    <scope>NUCLEOTIDE SEQUENCE [LARGE SCALE GENOMIC DNA]</scope>
    <source>
        <strain evidence="2 3">CBS 12239</strain>
    </source>
</reference>
<evidence type="ECO:0000256" key="1">
    <source>
        <dbReference type="SAM" id="MobiDB-lite"/>
    </source>
</evidence>
<dbReference type="Pfam" id="PF04628">
    <property type="entry name" value="Sedlin_N"/>
    <property type="match status" value="1"/>
</dbReference>
<dbReference type="PANTHER" id="PTHR12403">
    <property type="entry name" value="TRAFFICKING PROTEIN PARTICLE COMPLEX SUBUNIT 2"/>
    <property type="match status" value="1"/>
</dbReference>
<organism evidence="2 3">
    <name type="scientific">Candida theae</name>
    <dbReference type="NCBI Taxonomy" id="1198502"/>
    <lineage>
        <taxon>Eukaryota</taxon>
        <taxon>Fungi</taxon>
        <taxon>Dikarya</taxon>
        <taxon>Ascomycota</taxon>
        <taxon>Saccharomycotina</taxon>
        <taxon>Pichiomycetes</taxon>
        <taxon>Debaryomycetaceae</taxon>
        <taxon>Candida/Lodderomyces clade</taxon>
        <taxon>Candida</taxon>
    </lineage>
</organism>
<dbReference type="GO" id="GO:0006888">
    <property type="term" value="P:endoplasmic reticulum to Golgi vesicle-mediated transport"/>
    <property type="evidence" value="ECO:0007669"/>
    <property type="project" value="InterPro"/>
</dbReference>
<dbReference type="InterPro" id="IPR006722">
    <property type="entry name" value="Sedlin"/>
</dbReference>
<dbReference type="GeneID" id="76148692"/>
<proteinExistence type="predicted"/>
<dbReference type="Proteomes" id="UP001204833">
    <property type="component" value="Unassembled WGS sequence"/>
</dbReference>
<protein>
    <submittedName>
        <fullName evidence="2">TRS20</fullName>
    </submittedName>
</protein>
<gene>
    <name evidence="2" type="ORF">KGF57_000633</name>
</gene>